<dbReference type="AlphaFoldDB" id="A0A0R2K2Z4"/>
<dbReference type="Gene3D" id="3.90.550.10">
    <property type="entry name" value="Spore Coat Polysaccharide Biosynthesis Protein SpsA, Chain A"/>
    <property type="match status" value="1"/>
</dbReference>
<keyword evidence="2" id="KW-0328">Glycosyltransferase</keyword>
<evidence type="ECO:0000313" key="5">
    <source>
        <dbReference type="EMBL" id="KRN80858.1"/>
    </source>
</evidence>
<comment type="similarity">
    <text evidence="1">Belongs to the glycosyltransferase 2 family.</text>
</comment>
<dbReference type="PANTHER" id="PTHR43685:SF5">
    <property type="entry name" value="GLYCOSYLTRANSFERASE EPSE-RELATED"/>
    <property type="match status" value="1"/>
</dbReference>
<dbReference type="InterPro" id="IPR029044">
    <property type="entry name" value="Nucleotide-diphossugar_trans"/>
</dbReference>
<accession>A0A0R2K2Z4</accession>
<organism evidence="5 6">
    <name type="scientific">Ligilactobacillus acidipiscis</name>
    <dbReference type="NCBI Taxonomy" id="89059"/>
    <lineage>
        <taxon>Bacteria</taxon>
        <taxon>Bacillati</taxon>
        <taxon>Bacillota</taxon>
        <taxon>Bacilli</taxon>
        <taxon>Lactobacillales</taxon>
        <taxon>Lactobacillaceae</taxon>
        <taxon>Ligilactobacillus</taxon>
    </lineage>
</organism>
<evidence type="ECO:0000256" key="3">
    <source>
        <dbReference type="ARBA" id="ARBA00022679"/>
    </source>
</evidence>
<feature type="domain" description="Glycosyltransferase 2-like" evidence="4">
    <location>
        <begin position="5"/>
        <end position="156"/>
    </location>
</feature>
<dbReference type="Pfam" id="PF00535">
    <property type="entry name" value="Glycos_transf_2"/>
    <property type="match status" value="1"/>
</dbReference>
<reference evidence="5 6" key="1">
    <citation type="journal article" date="2015" name="Genome Announc.">
        <title>Expanding the biotechnology potential of lactobacilli through comparative genomics of 213 strains and associated genera.</title>
        <authorList>
            <person name="Sun Z."/>
            <person name="Harris H.M."/>
            <person name="McCann A."/>
            <person name="Guo C."/>
            <person name="Argimon S."/>
            <person name="Zhang W."/>
            <person name="Yang X."/>
            <person name="Jeffery I.B."/>
            <person name="Cooney J.C."/>
            <person name="Kagawa T.F."/>
            <person name="Liu W."/>
            <person name="Song Y."/>
            <person name="Salvetti E."/>
            <person name="Wrobel A."/>
            <person name="Rasinkangas P."/>
            <person name="Parkhill J."/>
            <person name="Rea M.C."/>
            <person name="O'Sullivan O."/>
            <person name="Ritari J."/>
            <person name="Douillard F.P."/>
            <person name="Paul Ross R."/>
            <person name="Yang R."/>
            <person name="Briner A.E."/>
            <person name="Felis G.E."/>
            <person name="de Vos W.M."/>
            <person name="Barrangou R."/>
            <person name="Klaenhammer T.R."/>
            <person name="Caufield P.W."/>
            <person name="Cui Y."/>
            <person name="Zhang H."/>
            <person name="O'Toole P.W."/>
        </authorList>
    </citation>
    <scope>NUCLEOTIDE SEQUENCE [LARGE SCALE GENOMIC DNA]</scope>
    <source>
        <strain evidence="5 6">DSM 15353</strain>
    </source>
</reference>
<protein>
    <submittedName>
        <fullName evidence="5">Glycosyl transferase family 2</fullName>
    </submittedName>
</protein>
<gene>
    <name evidence="5" type="ORF">IV43_GL000225</name>
</gene>
<dbReference type="SUPFAM" id="SSF53448">
    <property type="entry name" value="Nucleotide-diphospho-sugar transferases"/>
    <property type="match status" value="1"/>
</dbReference>
<dbReference type="InterPro" id="IPR050834">
    <property type="entry name" value="Glycosyltransf_2"/>
</dbReference>
<comment type="caution">
    <text evidence="5">The sequence shown here is derived from an EMBL/GenBank/DDBJ whole genome shotgun (WGS) entry which is preliminary data.</text>
</comment>
<evidence type="ECO:0000256" key="1">
    <source>
        <dbReference type="ARBA" id="ARBA00006739"/>
    </source>
</evidence>
<dbReference type="GO" id="GO:0016757">
    <property type="term" value="F:glycosyltransferase activity"/>
    <property type="evidence" value="ECO:0007669"/>
    <property type="project" value="UniProtKB-KW"/>
</dbReference>
<keyword evidence="3 5" id="KW-0808">Transferase</keyword>
<evidence type="ECO:0000313" key="6">
    <source>
        <dbReference type="Proteomes" id="UP000051491"/>
    </source>
</evidence>
<sequence>MSVYFKEKPQFLSEAMESIIQQTKVPRQFVIVCDGHLPNTLEEVLNRFSQKYKSLLEITLVRVKHRKNLGVALNYGLAECKYPLIARMDSDDHALPDRIALQENFFARHPKSMVLGGTIQEYVETWETPVSYRKVPIEASKIFEFSRKRNPLNHMTVMFKRDFINNVMHGYHDVPGYEDYELWLRVLNRDAMAISNLPQVLVAARVSGLQSRRGGFKYVLQNIRARSLFFDEGLISLKDLIVSIAGGTVVGLCPEAVRKVVYKKVLRGWVPGCLFCNEDNNKE</sequence>
<evidence type="ECO:0000259" key="4">
    <source>
        <dbReference type="Pfam" id="PF00535"/>
    </source>
</evidence>
<name>A0A0R2K2Z4_9LACO</name>
<dbReference type="Proteomes" id="UP000051491">
    <property type="component" value="Unassembled WGS sequence"/>
</dbReference>
<evidence type="ECO:0000256" key="2">
    <source>
        <dbReference type="ARBA" id="ARBA00022676"/>
    </source>
</evidence>
<dbReference type="PATRIC" id="fig|89059.3.peg.230"/>
<proteinExistence type="inferred from homology"/>
<dbReference type="InterPro" id="IPR001173">
    <property type="entry name" value="Glyco_trans_2-like"/>
</dbReference>
<dbReference type="PANTHER" id="PTHR43685">
    <property type="entry name" value="GLYCOSYLTRANSFERASE"/>
    <property type="match status" value="1"/>
</dbReference>
<dbReference type="EMBL" id="JQBK01000110">
    <property type="protein sequence ID" value="KRN80858.1"/>
    <property type="molecule type" value="Genomic_DNA"/>
</dbReference>